<dbReference type="AlphaFoldDB" id="A0A1N7PYH5"/>
<dbReference type="Proteomes" id="UP000186026">
    <property type="component" value="Unassembled WGS sequence"/>
</dbReference>
<evidence type="ECO:0000313" key="2">
    <source>
        <dbReference type="Proteomes" id="UP000186026"/>
    </source>
</evidence>
<reference evidence="2" key="1">
    <citation type="submission" date="2017-01" db="EMBL/GenBank/DDBJ databases">
        <authorList>
            <person name="Varghese N."/>
            <person name="Submissions S."/>
        </authorList>
    </citation>
    <scope>NUCLEOTIDE SEQUENCE [LARGE SCALE GENOMIC DNA]</scope>
    <source>
        <strain evidence="2">DSM 46698</strain>
    </source>
</reference>
<dbReference type="EMBL" id="FTOP01000023">
    <property type="protein sequence ID" value="SIT15595.1"/>
    <property type="molecule type" value="Genomic_DNA"/>
</dbReference>
<sequence>MQKLDRTHSTSGNLFQNKEEIIHYLGMSKEEIAKVFAYLNSVSFNYALGDPPKMDKDAFSMRKI</sequence>
<protein>
    <submittedName>
        <fullName evidence="1">Uncharacterized protein</fullName>
    </submittedName>
</protein>
<name>A0A1N7PYH5_9BACT</name>
<organism evidence="1 2">
    <name type="scientific">Belliella pelovolcani</name>
    <dbReference type="NCBI Taxonomy" id="529505"/>
    <lineage>
        <taxon>Bacteria</taxon>
        <taxon>Pseudomonadati</taxon>
        <taxon>Bacteroidota</taxon>
        <taxon>Cytophagia</taxon>
        <taxon>Cytophagales</taxon>
        <taxon>Cyclobacteriaceae</taxon>
        <taxon>Belliella</taxon>
    </lineage>
</organism>
<keyword evidence="2" id="KW-1185">Reference proteome</keyword>
<dbReference type="RefSeq" id="WP_076502984.1">
    <property type="nucleotide sequence ID" value="NZ_FTOP01000023.1"/>
</dbReference>
<dbReference type="OrthoDB" id="1366124at2"/>
<dbReference type="STRING" id="529505.SAMN05421761_1234"/>
<evidence type="ECO:0000313" key="1">
    <source>
        <dbReference type="EMBL" id="SIT15595.1"/>
    </source>
</evidence>
<proteinExistence type="predicted"/>
<accession>A0A1N7PYH5</accession>
<gene>
    <name evidence="1" type="ORF">SAMN05421761_1234</name>
</gene>